<dbReference type="EMBL" id="KN837106">
    <property type="protein sequence ID" value="KIJ46586.1"/>
    <property type="molecule type" value="Genomic_DNA"/>
</dbReference>
<dbReference type="PANTHER" id="PTHR10887:SF515">
    <property type="entry name" value="P-LOOP CONTAINING NUCLEOSIDE TRIPHOSPHATE HYDROLASES SUPERFAMILY PROTEIN"/>
    <property type="match status" value="1"/>
</dbReference>
<protein>
    <recommendedName>
        <fullName evidence="1">DNA2/NAM7 helicase-like C-terminal domain-containing protein</fullName>
    </recommendedName>
</protein>
<reference evidence="2 3" key="1">
    <citation type="submission" date="2014-06" db="EMBL/GenBank/DDBJ databases">
        <title>Evolutionary Origins and Diversification of the Mycorrhizal Mutualists.</title>
        <authorList>
            <consortium name="DOE Joint Genome Institute"/>
            <consortium name="Mycorrhizal Genomics Consortium"/>
            <person name="Kohler A."/>
            <person name="Kuo A."/>
            <person name="Nagy L.G."/>
            <person name="Floudas D."/>
            <person name="Copeland A."/>
            <person name="Barry K.W."/>
            <person name="Cichocki N."/>
            <person name="Veneault-Fourrey C."/>
            <person name="LaButti K."/>
            <person name="Lindquist E.A."/>
            <person name="Lipzen A."/>
            <person name="Lundell T."/>
            <person name="Morin E."/>
            <person name="Murat C."/>
            <person name="Riley R."/>
            <person name="Ohm R."/>
            <person name="Sun H."/>
            <person name="Tunlid A."/>
            <person name="Henrissat B."/>
            <person name="Grigoriev I.V."/>
            <person name="Hibbett D.S."/>
            <person name="Martin F."/>
        </authorList>
    </citation>
    <scope>NUCLEOTIDE SEQUENCE [LARGE SCALE GENOMIC DNA]</scope>
    <source>
        <strain evidence="2 3">SS14</strain>
    </source>
</reference>
<dbReference type="InterPro" id="IPR041679">
    <property type="entry name" value="DNA2/NAM7-like_C"/>
</dbReference>
<dbReference type="OrthoDB" id="6513042at2759"/>
<dbReference type="InterPro" id="IPR027417">
    <property type="entry name" value="P-loop_NTPase"/>
</dbReference>
<evidence type="ECO:0000313" key="3">
    <source>
        <dbReference type="Proteomes" id="UP000054279"/>
    </source>
</evidence>
<dbReference type="SUPFAM" id="SSF52540">
    <property type="entry name" value="P-loop containing nucleoside triphosphate hydrolases"/>
    <property type="match status" value="1"/>
</dbReference>
<organism evidence="2 3">
    <name type="scientific">Sphaerobolus stellatus (strain SS14)</name>
    <dbReference type="NCBI Taxonomy" id="990650"/>
    <lineage>
        <taxon>Eukaryota</taxon>
        <taxon>Fungi</taxon>
        <taxon>Dikarya</taxon>
        <taxon>Basidiomycota</taxon>
        <taxon>Agaricomycotina</taxon>
        <taxon>Agaricomycetes</taxon>
        <taxon>Phallomycetidae</taxon>
        <taxon>Geastrales</taxon>
        <taxon>Sphaerobolaceae</taxon>
        <taxon>Sphaerobolus</taxon>
    </lineage>
</organism>
<accession>A0A0C9VH76</accession>
<dbReference type="InterPro" id="IPR047187">
    <property type="entry name" value="SF1_C_Upf1"/>
</dbReference>
<dbReference type="InterPro" id="IPR045055">
    <property type="entry name" value="DNA2/NAM7-like"/>
</dbReference>
<dbReference type="AlphaFoldDB" id="A0A0C9VH76"/>
<keyword evidence="3" id="KW-1185">Reference proteome</keyword>
<dbReference type="Proteomes" id="UP000054279">
    <property type="component" value="Unassembled WGS sequence"/>
</dbReference>
<evidence type="ECO:0000313" key="2">
    <source>
        <dbReference type="EMBL" id="KIJ46586.1"/>
    </source>
</evidence>
<name>A0A0C9VH76_SPHS4</name>
<dbReference type="HOGENOM" id="CLU_106784_0_0_1"/>
<gene>
    <name evidence="2" type="ORF">M422DRAFT_164955</name>
</gene>
<sequence length="153" mass="17440">MFVDRMPSPIGQFISIHVYQGRLLSHHKGQFKRCMSFIYANVGKEAKSGKSHRNAKEVQTVTHLVRNYYCSCNFVIITPYNAQRAAIVAGLKGVHLPWEGRVFNMDNFQGGPSDYYGRVTRRILIVSVVRTNGPGFLTNLNRVNVFLTRCKME</sequence>
<dbReference type="Pfam" id="PF13087">
    <property type="entry name" value="AAA_12"/>
    <property type="match status" value="1"/>
</dbReference>
<dbReference type="Gene3D" id="3.40.50.300">
    <property type="entry name" value="P-loop containing nucleotide triphosphate hydrolases"/>
    <property type="match status" value="1"/>
</dbReference>
<dbReference type="CDD" id="cd18808">
    <property type="entry name" value="SF1_C_Upf1"/>
    <property type="match status" value="1"/>
</dbReference>
<evidence type="ECO:0000259" key="1">
    <source>
        <dbReference type="Pfam" id="PF13087"/>
    </source>
</evidence>
<dbReference type="PANTHER" id="PTHR10887">
    <property type="entry name" value="DNA2/NAM7 HELICASE FAMILY"/>
    <property type="match status" value="1"/>
</dbReference>
<proteinExistence type="predicted"/>
<feature type="domain" description="DNA2/NAM7 helicase-like C-terminal" evidence="1">
    <location>
        <begin position="5"/>
        <end position="152"/>
    </location>
</feature>